<keyword evidence="2 3" id="KW-0175">Coiled coil</keyword>
<proteinExistence type="predicted"/>
<feature type="domain" description="RecF/RecN/SMC N-terminal" evidence="5">
    <location>
        <begin position="105"/>
        <end position="242"/>
    </location>
</feature>
<reference evidence="7 8" key="1">
    <citation type="journal article" date="2018" name="BMC Genomics">
        <title>The genome of Naegleria lovaniensis, the basis for a comparative approach to unravel pathogenicity factors of the human pathogenic amoeba N. fowleri.</title>
        <authorList>
            <person name="Liechti N."/>
            <person name="Schurch N."/>
            <person name="Bruggmann R."/>
            <person name="Wittwer M."/>
        </authorList>
    </citation>
    <scope>NUCLEOTIDE SEQUENCE [LARGE SCALE GENOMIC DNA]</scope>
    <source>
        <strain evidence="7 8">ATCC 30569</strain>
    </source>
</reference>
<evidence type="ECO:0000313" key="8">
    <source>
        <dbReference type="Proteomes" id="UP000816034"/>
    </source>
</evidence>
<evidence type="ECO:0000256" key="4">
    <source>
        <dbReference type="SAM" id="MobiDB-lite"/>
    </source>
</evidence>
<protein>
    <submittedName>
        <fullName evidence="7">Uncharacterized protein</fullName>
    </submittedName>
</protein>
<dbReference type="EMBL" id="PYSW02000026">
    <property type="protein sequence ID" value="KAG2381730.1"/>
    <property type="molecule type" value="Genomic_DNA"/>
</dbReference>
<dbReference type="RefSeq" id="XP_044547409.1">
    <property type="nucleotide sequence ID" value="XM_044695939.1"/>
</dbReference>
<feature type="coiled-coil region" evidence="3">
    <location>
        <begin position="538"/>
        <end position="586"/>
    </location>
</feature>
<sequence>MPPKKVIEDSESEDERVVHSAQSNDKYQTVTKKRSVLYESSSDEELGQESEIMTDSSSEHESDYESNDIDDDNEEDIESRFKKIERKVLEKACINKESMPNQLIVHTIELHQFKSYRDVCTVGPFSSDLNCIIGSNGSGKSNIIDAICFVFGFDSKDLRAKNLAQLVNNQTSNTTNDTYVKISFHLINRESREKLDWFDIERRIKSGELGASHYCITDNTGSRKASKKDVKQLLTKHGVDFDYPDRFIVLQHNTVKLVKQNPNEMMSYLEHLFGTDQIRDEMKKIDIEISDSSKQLENIDNEKQSILKDLEIIKPKVQQYEKFVSLKEKAEKLSSELEVAKWRYNSFKLKSFKLALGSAEKDLSKLQSDLNSNQSEKNKLAKKHLDLTKKLEDTEEAFDNLKHVIKSHQKSLAKKKATLASIARNVDEVSQNLKKLSDKIDKSKDEEEKISQQIQTAEKSIKSDQNQQEIVERERKALTEAISQDPKMQEYRHTLEQVQQLREMQDYQSLKLKEQKHFAAMQGIEAANHNISMSQHEAERIATEISSIEHQEEQLKNDLEKSQQIIEKLLAKHRELQIAKDQLCQQQMVCETSLRSINEHNEHYRFVRTVHELSKQPSSGCFGTLSDLYELKDEAYFDAVNSALCPLLKNTVVVESRDAALKIVNFFRQNKIGIVTCEILDEVSTSSRIERFIDESELIPMMDVISCDSPFRPLLFKHTNNWYITSNISTAKKYSRSDHKMNIVTLNGEIFKSFGEISSNAVNKYSSSLSETLIRSKSCSKLLDHTKDSSQTERLLKEIQNRMTDNANSIEQNRKDLEDEEALVRINNVQLYNFKEKKEQLHKDMDTLAKQISNYKLELSSYYEITSQTTLNAQEEQLLSTYRRNISTLEQMLDNYQTTSIVQHFSKLRN</sequence>
<evidence type="ECO:0000256" key="3">
    <source>
        <dbReference type="SAM" id="Coils"/>
    </source>
</evidence>
<evidence type="ECO:0000259" key="6">
    <source>
        <dbReference type="Pfam" id="PF06470"/>
    </source>
</evidence>
<gene>
    <name evidence="7" type="ORF">C9374_006114</name>
</gene>
<dbReference type="PANTHER" id="PTHR18937">
    <property type="entry name" value="STRUCTURAL MAINTENANCE OF CHROMOSOMES SMC FAMILY MEMBER"/>
    <property type="match status" value="1"/>
</dbReference>
<dbReference type="GO" id="GO:0005694">
    <property type="term" value="C:chromosome"/>
    <property type="evidence" value="ECO:0007669"/>
    <property type="project" value="InterPro"/>
</dbReference>
<dbReference type="Gene3D" id="1.10.287.1490">
    <property type="match status" value="1"/>
</dbReference>
<dbReference type="InterPro" id="IPR010935">
    <property type="entry name" value="SMC_hinge"/>
</dbReference>
<feature type="region of interest" description="Disordered" evidence="4">
    <location>
        <begin position="1"/>
        <end position="26"/>
    </location>
</feature>
<keyword evidence="8" id="KW-1185">Reference proteome</keyword>
<feature type="coiled-coil region" evidence="3">
    <location>
        <begin position="356"/>
        <end position="481"/>
    </location>
</feature>
<dbReference type="InterPro" id="IPR003395">
    <property type="entry name" value="RecF/RecN/SMC_N"/>
</dbReference>
<feature type="domain" description="SMC hinge" evidence="6">
    <location>
        <begin position="619"/>
        <end position="734"/>
    </location>
</feature>
<dbReference type="GO" id="GO:0005524">
    <property type="term" value="F:ATP binding"/>
    <property type="evidence" value="ECO:0007669"/>
    <property type="project" value="InterPro"/>
</dbReference>
<feature type="coiled-coil region" evidence="3">
    <location>
        <begin position="800"/>
        <end position="899"/>
    </location>
</feature>
<evidence type="ECO:0000256" key="2">
    <source>
        <dbReference type="ARBA" id="ARBA00023054"/>
    </source>
</evidence>
<name>A0AA88GKB5_NAELO</name>
<dbReference type="InterPro" id="IPR036277">
    <property type="entry name" value="SMC_hinge_sf"/>
</dbReference>
<feature type="region of interest" description="Disordered" evidence="4">
    <location>
        <begin position="38"/>
        <end position="75"/>
    </location>
</feature>
<accession>A0AA88GKB5</accession>
<comment type="caution">
    <text evidence="7">The sequence shown here is derived from an EMBL/GenBank/DDBJ whole genome shotgun (WGS) entry which is preliminary data.</text>
</comment>
<dbReference type="GeneID" id="68098568"/>
<dbReference type="AlphaFoldDB" id="A0AA88GKB5"/>
<dbReference type="Proteomes" id="UP000816034">
    <property type="component" value="Unassembled WGS sequence"/>
</dbReference>
<dbReference type="InterPro" id="IPR027417">
    <property type="entry name" value="P-loop_NTPase"/>
</dbReference>
<feature type="compositionally biased region" description="Acidic residues" evidence="4">
    <location>
        <begin position="64"/>
        <end position="75"/>
    </location>
</feature>
<dbReference type="Gene3D" id="3.40.50.300">
    <property type="entry name" value="P-loop containing nucleotide triphosphate hydrolases"/>
    <property type="match status" value="1"/>
</dbReference>
<dbReference type="Gene3D" id="3.30.70.1620">
    <property type="match status" value="1"/>
</dbReference>
<dbReference type="Pfam" id="PF02463">
    <property type="entry name" value="SMC_N"/>
    <property type="match status" value="1"/>
</dbReference>
<dbReference type="SUPFAM" id="SSF52540">
    <property type="entry name" value="P-loop containing nucleoside triphosphate hydrolases"/>
    <property type="match status" value="1"/>
</dbReference>
<dbReference type="GO" id="GO:0005634">
    <property type="term" value="C:nucleus"/>
    <property type="evidence" value="ECO:0007669"/>
    <property type="project" value="UniProtKB-SubCell"/>
</dbReference>
<organism evidence="7 8">
    <name type="scientific">Naegleria lovaniensis</name>
    <name type="common">Amoeba</name>
    <dbReference type="NCBI Taxonomy" id="51637"/>
    <lineage>
        <taxon>Eukaryota</taxon>
        <taxon>Discoba</taxon>
        <taxon>Heterolobosea</taxon>
        <taxon>Tetramitia</taxon>
        <taxon>Eutetramitia</taxon>
        <taxon>Vahlkampfiidae</taxon>
        <taxon>Naegleria</taxon>
    </lineage>
</organism>
<evidence type="ECO:0000259" key="5">
    <source>
        <dbReference type="Pfam" id="PF02463"/>
    </source>
</evidence>
<evidence type="ECO:0000256" key="1">
    <source>
        <dbReference type="ARBA" id="ARBA00004123"/>
    </source>
</evidence>
<dbReference type="SUPFAM" id="SSF75553">
    <property type="entry name" value="Smc hinge domain"/>
    <property type="match status" value="1"/>
</dbReference>
<evidence type="ECO:0000313" key="7">
    <source>
        <dbReference type="EMBL" id="KAG2381730.1"/>
    </source>
</evidence>
<dbReference type="Gene3D" id="1.20.1060.20">
    <property type="match status" value="1"/>
</dbReference>
<dbReference type="Pfam" id="PF06470">
    <property type="entry name" value="SMC_hinge"/>
    <property type="match status" value="1"/>
</dbReference>
<comment type="subcellular location">
    <subcellularLocation>
        <location evidence="1">Nucleus</location>
    </subcellularLocation>
</comment>
<dbReference type="GO" id="GO:0051276">
    <property type="term" value="P:chromosome organization"/>
    <property type="evidence" value="ECO:0007669"/>
    <property type="project" value="InterPro"/>
</dbReference>